<dbReference type="PANTHER" id="PTHR42928">
    <property type="entry name" value="TRICARBOXYLATE-BINDING PROTEIN"/>
    <property type="match status" value="1"/>
</dbReference>
<evidence type="ECO:0000256" key="2">
    <source>
        <dbReference type="SAM" id="MobiDB-lite"/>
    </source>
</evidence>
<sequence>MGPGDRGREPARRRHRDRHAGGGHRASGRLHLRRGDQRAHGQPEPAQRPAVRHLRRRDAHRAHRQRQRRPGGASVLPANDVKEFIALAKAKPGTISWASLGVGTGGHITGELLRKKAGIEVIHVPFNGSSAAYRDILPGRVPVGFVVLESALPHVKAGKLKLLALTDRRRNKLHPQVPTVAETVPGVGFESVFGLIGPRGLPPEIVKAINADVVKVLSDPEVHKRLEEQSMEVVASSPAEFASVIRREVEYWRQAVKESGAHVN</sequence>
<evidence type="ECO:0000313" key="3">
    <source>
        <dbReference type="EMBL" id="QJW85514.1"/>
    </source>
</evidence>
<feature type="compositionally biased region" description="Basic and acidic residues" evidence="2">
    <location>
        <begin position="1"/>
        <end position="10"/>
    </location>
</feature>
<dbReference type="InterPro" id="IPR005064">
    <property type="entry name" value="BUG"/>
</dbReference>
<keyword evidence="4" id="KW-1185">Reference proteome</keyword>
<dbReference type="Pfam" id="PF03401">
    <property type="entry name" value="TctC"/>
    <property type="match status" value="1"/>
</dbReference>
<dbReference type="PANTHER" id="PTHR42928:SF5">
    <property type="entry name" value="BLR1237 PROTEIN"/>
    <property type="match status" value="1"/>
</dbReference>
<feature type="region of interest" description="Disordered" evidence="2">
    <location>
        <begin position="1"/>
        <end position="76"/>
    </location>
</feature>
<protein>
    <recommendedName>
        <fullName evidence="5">Tripartite tricarboxylate transporter substrate binding protein</fullName>
    </recommendedName>
</protein>
<feature type="compositionally biased region" description="Basic residues" evidence="2">
    <location>
        <begin position="11"/>
        <end position="32"/>
    </location>
</feature>
<name>A0ABX6P5T3_9BURK</name>
<proteinExistence type="inferred from homology"/>
<evidence type="ECO:0008006" key="5">
    <source>
        <dbReference type="Google" id="ProtNLM"/>
    </source>
</evidence>
<evidence type="ECO:0000256" key="1">
    <source>
        <dbReference type="ARBA" id="ARBA00006987"/>
    </source>
</evidence>
<dbReference type="Gene3D" id="3.40.190.10">
    <property type="entry name" value="Periplasmic binding protein-like II"/>
    <property type="match status" value="1"/>
</dbReference>
<gene>
    <name evidence="3" type="ORF">HK414_26155</name>
</gene>
<dbReference type="Gene3D" id="3.40.190.150">
    <property type="entry name" value="Bordetella uptake gene, domain 1"/>
    <property type="match status" value="1"/>
</dbReference>
<dbReference type="EMBL" id="CP053418">
    <property type="protein sequence ID" value="QJW85514.1"/>
    <property type="molecule type" value="Genomic_DNA"/>
</dbReference>
<feature type="compositionally biased region" description="Basic residues" evidence="2">
    <location>
        <begin position="50"/>
        <end position="69"/>
    </location>
</feature>
<dbReference type="InterPro" id="IPR042100">
    <property type="entry name" value="Bug_dom1"/>
</dbReference>
<accession>A0ABX6P5T3</accession>
<dbReference type="SUPFAM" id="SSF53850">
    <property type="entry name" value="Periplasmic binding protein-like II"/>
    <property type="match status" value="1"/>
</dbReference>
<reference evidence="3 4" key="2">
    <citation type="submission" date="2020-05" db="EMBL/GenBank/DDBJ databases">
        <authorList>
            <person name="Khan S.A."/>
            <person name="Jeon C.O."/>
            <person name="Chun B.H."/>
        </authorList>
    </citation>
    <scope>NUCLEOTIDE SEQUENCE [LARGE SCALE GENOMIC DNA]</scope>
    <source>
        <strain evidence="3 4">H242</strain>
    </source>
</reference>
<evidence type="ECO:0000313" key="4">
    <source>
        <dbReference type="Proteomes" id="UP000500826"/>
    </source>
</evidence>
<comment type="similarity">
    <text evidence="1">Belongs to the UPF0065 (bug) family.</text>
</comment>
<reference evidence="3 4" key="1">
    <citation type="submission" date="2020-05" db="EMBL/GenBank/DDBJ databases">
        <title>Ramlibacter rhizophilus sp. nov., isolated from rhizosphere soil of national flower Mugunghwa from South Korea.</title>
        <authorList>
            <person name="Zheng-Fei Y."/>
            <person name="Huan T."/>
        </authorList>
    </citation>
    <scope>NUCLEOTIDE SEQUENCE [LARGE SCALE GENOMIC DNA]</scope>
    <source>
        <strain evidence="3 4">H242</strain>
    </source>
</reference>
<dbReference type="Proteomes" id="UP000500826">
    <property type="component" value="Chromosome"/>
</dbReference>
<organism evidence="3 4">
    <name type="scientific">Ramlibacter terrae</name>
    <dbReference type="NCBI Taxonomy" id="2732511"/>
    <lineage>
        <taxon>Bacteria</taxon>
        <taxon>Pseudomonadati</taxon>
        <taxon>Pseudomonadota</taxon>
        <taxon>Betaproteobacteria</taxon>
        <taxon>Burkholderiales</taxon>
        <taxon>Comamonadaceae</taxon>
        <taxon>Ramlibacter</taxon>
    </lineage>
</organism>